<dbReference type="EMBL" id="UYYG01001152">
    <property type="protein sequence ID" value="VDN55340.1"/>
    <property type="molecule type" value="Genomic_DNA"/>
</dbReference>
<reference evidence="4" key="1">
    <citation type="submission" date="2017-02" db="UniProtKB">
        <authorList>
            <consortium name="WormBaseParasite"/>
        </authorList>
    </citation>
    <scope>IDENTIFICATION</scope>
</reference>
<organism evidence="2 4">
    <name type="scientific">Dracunculus medinensis</name>
    <name type="common">Guinea worm</name>
    <dbReference type="NCBI Taxonomy" id="318479"/>
    <lineage>
        <taxon>Eukaryota</taxon>
        <taxon>Metazoa</taxon>
        <taxon>Ecdysozoa</taxon>
        <taxon>Nematoda</taxon>
        <taxon>Chromadorea</taxon>
        <taxon>Rhabditida</taxon>
        <taxon>Spirurina</taxon>
        <taxon>Dracunculoidea</taxon>
        <taxon>Dracunculidae</taxon>
        <taxon>Dracunculus</taxon>
    </lineage>
</organism>
<proteinExistence type="predicted"/>
<dbReference type="Proteomes" id="UP000274756">
    <property type="component" value="Unassembled WGS sequence"/>
</dbReference>
<evidence type="ECO:0000313" key="3">
    <source>
        <dbReference type="Proteomes" id="UP000274756"/>
    </source>
</evidence>
<keyword evidence="3" id="KW-1185">Reference proteome</keyword>
<dbReference type="Proteomes" id="UP000038040">
    <property type="component" value="Unplaced"/>
</dbReference>
<dbReference type="WBParaSite" id="DME_0000095301-mRNA-1">
    <property type="protein sequence ID" value="DME_0000095301-mRNA-1"/>
    <property type="gene ID" value="DME_0000095301"/>
</dbReference>
<sequence length="66" mass="7594">MLVDEFYIELYEDLLVLCEEESFDQNVADSSGNNQPMNDIQLFPKLYRLALSLTQSSEIYGNSLRA</sequence>
<name>A0A0N4U2N3_DRAME</name>
<evidence type="ECO:0000313" key="2">
    <source>
        <dbReference type="Proteomes" id="UP000038040"/>
    </source>
</evidence>
<protein>
    <submittedName>
        <fullName evidence="1 4">Uncharacterized protein</fullName>
    </submittedName>
</protein>
<gene>
    <name evidence="1" type="ORF">DME_LOCUS5313</name>
</gene>
<reference evidence="1 3" key="2">
    <citation type="submission" date="2018-11" db="EMBL/GenBank/DDBJ databases">
        <authorList>
            <consortium name="Pathogen Informatics"/>
        </authorList>
    </citation>
    <scope>NUCLEOTIDE SEQUENCE [LARGE SCALE GENOMIC DNA]</scope>
</reference>
<evidence type="ECO:0000313" key="1">
    <source>
        <dbReference type="EMBL" id="VDN55340.1"/>
    </source>
</evidence>
<evidence type="ECO:0000313" key="4">
    <source>
        <dbReference type="WBParaSite" id="DME_0000095301-mRNA-1"/>
    </source>
</evidence>
<dbReference type="AlphaFoldDB" id="A0A0N4U2N3"/>
<accession>A0A0N4U2N3</accession>